<feature type="domain" description="N-acetyltransferase" evidence="1">
    <location>
        <begin position="16"/>
        <end position="241"/>
    </location>
</feature>
<dbReference type="OrthoDB" id="61113at2759"/>
<dbReference type="AlphaFoldDB" id="A0A0H2R0X4"/>
<dbReference type="PANTHER" id="PTHR42791">
    <property type="entry name" value="GNAT FAMILY ACETYLTRANSFERASE"/>
    <property type="match status" value="1"/>
</dbReference>
<keyword evidence="3" id="KW-1185">Reference proteome</keyword>
<name>A0A0H2R0X4_9AGAM</name>
<dbReference type="Proteomes" id="UP000053477">
    <property type="component" value="Unassembled WGS sequence"/>
</dbReference>
<accession>A0A0H2R0X4</accession>
<dbReference type="Pfam" id="PF13508">
    <property type="entry name" value="Acetyltransf_7"/>
    <property type="match status" value="1"/>
</dbReference>
<organism evidence="2 3">
    <name type="scientific">Schizopora paradoxa</name>
    <dbReference type="NCBI Taxonomy" id="27342"/>
    <lineage>
        <taxon>Eukaryota</taxon>
        <taxon>Fungi</taxon>
        <taxon>Dikarya</taxon>
        <taxon>Basidiomycota</taxon>
        <taxon>Agaricomycotina</taxon>
        <taxon>Agaricomycetes</taxon>
        <taxon>Hymenochaetales</taxon>
        <taxon>Schizoporaceae</taxon>
        <taxon>Schizopora</taxon>
    </lineage>
</organism>
<evidence type="ECO:0000313" key="2">
    <source>
        <dbReference type="EMBL" id="KLO05395.1"/>
    </source>
</evidence>
<dbReference type="GO" id="GO:0016747">
    <property type="term" value="F:acyltransferase activity, transferring groups other than amino-acyl groups"/>
    <property type="evidence" value="ECO:0007669"/>
    <property type="project" value="InterPro"/>
</dbReference>
<dbReference type="CDD" id="cd04301">
    <property type="entry name" value="NAT_SF"/>
    <property type="match status" value="1"/>
</dbReference>
<evidence type="ECO:0000313" key="3">
    <source>
        <dbReference type="Proteomes" id="UP000053477"/>
    </source>
</evidence>
<dbReference type="PROSITE" id="PS51186">
    <property type="entry name" value="GNAT"/>
    <property type="match status" value="1"/>
</dbReference>
<dbReference type="InParanoid" id="A0A0H2R0X4"/>
<dbReference type="PANTHER" id="PTHR42791:SF1">
    <property type="entry name" value="N-ACETYLTRANSFERASE DOMAIN-CONTAINING PROTEIN"/>
    <property type="match status" value="1"/>
</dbReference>
<dbReference type="Gene3D" id="3.40.630.30">
    <property type="match status" value="1"/>
</dbReference>
<reference evidence="2 3" key="1">
    <citation type="submission" date="2015-04" db="EMBL/GenBank/DDBJ databases">
        <title>Complete genome sequence of Schizopora paradoxa KUC8140, a cosmopolitan wood degrader in East Asia.</title>
        <authorList>
            <consortium name="DOE Joint Genome Institute"/>
            <person name="Min B."/>
            <person name="Park H."/>
            <person name="Jang Y."/>
            <person name="Kim J.-J."/>
            <person name="Kim K.H."/>
            <person name="Pangilinan J."/>
            <person name="Lipzen A."/>
            <person name="Riley R."/>
            <person name="Grigoriev I.V."/>
            <person name="Spatafora J.W."/>
            <person name="Choi I.-G."/>
        </authorList>
    </citation>
    <scope>NUCLEOTIDE SEQUENCE [LARGE SCALE GENOMIC DNA]</scope>
    <source>
        <strain evidence="2 3">KUC8140</strain>
    </source>
</reference>
<dbReference type="EMBL" id="KQ086314">
    <property type="protein sequence ID" value="KLO05395.1"/>
    <property type="molecule type" value="Genomic_DNA"/>
</dbReference>
<dbReference type="InterPro" id="IPR016181">
    <property type="entry name" value="Acyl_CoA_acyltransferase"/>
</dbReference>
<dbReference type="InterPro" id="IPR052523">
    <property type="entry name" value="Trichothecene_AcTrans"/>
</dbReference>
<proteinExistence type="predicted"/>
<evidence type="ECO:0000259" key="1">
    <source>
        <dbReference type="PROSITE" id="PS51186"/>
    </source>
</evidence>
<dbReference type="SUPFAM" id="SSF55729">
    <property type="entry name" value="Acyl-CoA N-acyltransferases (Nat)"/>
    <property type="match status" value="1"/>
</dbReference>
<protein>
    <recommendedName>
        <fullName evidence="1">N-acetyltransferase domain-containing protein</fullName>
    </recommendedName>
</protein>
<dbReference type="InterPro" id="IPR000182">
    <property type="entry name" value="GNAT_dom"/>
</dbReference>
<sequence length="243" mass="27235">MGESNATIKYTIRKLPEFKDVSESTIKAIINVNCAAFKGDLYTKIILGGHLDLAPCMERAFLIDSLKSGHVYVAELEDGTIVGNALWHRRGDPPVGTPLTKKLLLGENANEEGFHKFFSALEQRDSGLAKWWNGYFQEKFSSFTQECLATYGNKEAVWQLYSVGILPEYQRYGIGTAFVKAIEDQITNNPNSDPADRKISLVADMDVARKFYHKLGFVIRGETIIEGYGDLGTCPLWHFVKDV</sequence>
<gene>
    <name evidence="2" type="ORF">SCHPADRAFT_896287</name>
</gene>